<dbReference type="SUPFAM" id="SSF53850">
    <property type="entry name" value="Periplasmic binding protein-like II"/>
    <property type="match status" value="1"/>
</dbReference>
<dbReference type="Pfam" id="PF00060">
    <property type="entry name" value="Lig_chan"/>
    <property type="match status" value="1"/>
</dbReference>
<name>A0A2A4JGL6_HELVI</name>
<evidence type="ECO:0000256" key="2">
    <source>
        <dbReference type="ARBA" id="ARBA00008685"/>
    </source>
</evidence>
<evidence type="ECO:0000256" key="10">
    <source>
        <dbReference type="SAM" id="Phobius"/>
    </source>
</evidence>
<evidence type="ECO:0000256" key="5">
    <source>
        <dbReference type="ARBA" id="ARBA00022989"/>
    </source>
</evidence>
<evidence type="ECO:0000256" key="6">
    <source>
        <dbReference type="ARBA" id="ARBA00023136"/>
    </source>
</evidence>
<feature type="compositionally biased region" description="Basic and acidic residues" evidence="9">
    <location>
        <begin position="10"/>
        <end position="23"/>
    </location>
</feature>
<dbReference type="InterPro" id="IPR052192">
    <property type="entry name" value="Insect_Ionotropic_Sensory_Rcpt"/>
</dbReference>
<evidence type="ECO:0000256" key="7">
    <source>
        <dbReference type="ARBA" id="ARBA00023170"/>
    </source>
</evidence>
<proteinExistence type="inferred from homology"/>
<keyword evidence="6 10" id="KW-0472">Membrane</keyword>
<dbReference type="GO" id="GO:0005886">
    <property type="term" value="C:plasma membrane"/>
    <property type="evidence" value="ECO:0007669"/>
    <property type="project" value="UniProtKB-SubCell"/>
</dbReference>
<feature type="transmembrane region" description="Helical" evidence="10">
    <location>
        <begin position="405"/>
        <end position="423"/>
    </location>
</feature>
<sequence>MLALNRRPKREGDGVRREERERPWSTAESTNMELISFILSYFITKDLSMMTAFICWTPERTSELWRSASRAGVRLQLADFRRPPPMTPRGRFREAMLLDLTCPDAALIMEAASSSRGFNYRHSWLLLHNWSERALVADALSTYEILPDADVVWAAPDALLDVYKIKPGTPYLLTDLGLTRNCSQHQLRALWAALPSTVARRRDLKNVTMKGISIVTEPYNFKGWSDLRNRQIDTFPKFTYPLMMLAAQDMHFRITVCCGGRFDLRQMDLYGVSHNGSFDGLVGRLQRNDAEVGLASLFIRPDRMQAADFISETCVLFCAFIFRQPARSAVSNVFLAPFSAGVWAASAGVAAAAALLLVALRLVLERTRRGDELALFTLPETVTFALGTLCQQGFHTTPGVTSIRLVMFSTLLASLFVFTAYSAKIVAILQTPSDALRTIDDLTRSPITIGVQETTYKKVYFLESPDESTQQLYRRKILPQGERAYHSVVDGIARVRTGLFAFQVESSSGYDIIKQTFTEREKCSLKEIEAFKLPLVAVPMRKNSGYRELFATRLRWQREVGLMSRERRVWLVSRPRCDAAGGGFVSIGIGDVLPALQVLGLGALVALALLAAELVTHAMRSSRRWNNPQKLFSS</sequence>
<evidence type="ECO:0000256" key="3">
    <source>
        <dbReference type="ARBA" id="ARBA00022475"/>
    </source>
</evidence>
<keyword evidence="8" id="KW-0325">Glycoprotein</keyword>
<keyword evidence="4 10" id="KW-0812">Transmembrane</keyword>
<comment type="similarity">
    <text evidence="2">Belongs to the glutamate-gated ion channel (TC 1.A.10.1) family.</text>
</comment>
<evidence type="ECO:0000256" key="4">
    <source>
        <dbReference type="ARBA" id="ARBA00022692"/>
    </source>
</evidence>
<dbReference type="GO" id="GO:0015276">
    <property type="term" value="F:ligand-gated monoatomic ion channel activity"/>
    <property type="evidence" value="ECO:0007669"/>
    <property type="project" value="InterPro"/>
</dbReference>
<dbReference type="Gene3D" id="3.40.190.10">
    <property type="entry name" value="Periplasmic binding protein-like II"/>
    <property type="match status" value="1"/>
</dbReference>
<accession>A0A2A4JGL6</accession>
<evidence type="ECO:0000256" key="1">
    <source>
        <dbReference type="ARBA" id="ARBA00004651"/>
    </source>
</evidence>
<evidence type="ECO:0000259" key="11">
    <source>
        <dbReference type="Pfam" id="PF00060"/>
    </source>
</evidence>
<gene>
    <name evidence="13" type="ORF">B5V51_2853</name>
</gene>
<dbReference type="Gene3D" id="1.10.287.70">
    <property type="match status" value="1"/>
</dbReference>
<dbReference type="GO" id="GO:0050906">
    <property type="term" value="P:detection of stimulus involved in sensory perception"/>
    <property type="evidence" value="ECO:0007669"/>
    <property type="project" value="UniProtKB-ARBA"/>
</dbReference>
<comment type="subcellular location">
    <subcellularLocation>
        <location evidence="1">Cell membrane</location>
        <topology evidence="1">Multi-pass membrane protein</topology>
    </subcellularLocation>
</comment>
<dbReference type="EMBL" id="NWSH01001652">
    <property type="protein sequence ID" value="PCG70532.1"/>
    <property type="molecule type" value="Genomic_DNA"/>
</dbReference>
<evidence type="ECO:0000256" key="9">
    <source>
        <dbReference type="SAM" id="MobiDB-lite"/>
    </source>
</evidence>
<dbReference type="STRING" id="7102.A0A2A4JGL6"/>
<evidence type="ECO:0000256" key="8">
    <source>
        <dbReference type="ARBA" id="ARBA00023180"/>
    </source>
</evidence>
<dbReference type="InterPro" id="IPR001320">
    <property type="entry name" value="Iontro_rcpt_C"/>
</dbReference>
<feature type="domain" description="Ionotropic glutamate receptor C-terminal" evidence="11">
    <location>
        <begin position="342"/>
        <end position="463"/>
    </location>
</feature>
<dbReference type="PANTHER" id="PTHR42643:SF33">
    <property type="entry name" value="GLUTAMATE RECEPTOR 2-LIKE PROTEIN"/>
    <property type="match status" value="1"/>
</dbReference>
<dbReference type="PANTHER" id="PTHR42643">
    <property type="entry name" value="IONOTROPIC RECEPTOR 20A-RELATED"/>
    <property type="match status" value="1"/>
</dbReference>
<feature type="transmembrane region" description="Helical" evidence="10">
    <location>
        <begin position="595"/>
        <end position="615"/>
    </location>
</feature>
<organism evidence="13">
    <name type="scientific">Heliothis virescens</name>
    <name type="common">Tobacco budworm moth</name>
    <dbReference type="NCBI Taxonomy" id="7102"/>
    <lineage>
        <taxon>Eukaryota</taxon>
        <taxon>Metazoa</taxon>
        <taxon>Ecdysozoa</taxon>
        <taxon>Arthropoda</taxon>
        <taxon>Hexapoda</taxon>
        <taxon>Insecta</taxon>
        <taxon>Pterygota</taxon>
        <taxon>Neoptera</taxon>
        <taxon>Endopterygota</taxon>
        <taxon>Lepidoptera</taxon>
        <taxon>Glossata</taxon>
        <taxon>Ditrysia</taxon>
        <taxon>Noctuoidea</taxon>
        <taxon>Noctuidae</taxon>
        <taxon>Heliothinae</taxon>
        <taxon>Heliothis</taxon>
    </lineage>
</organism>
<reference evidence="13" key="1">
    <citation type="submission" date="2017-09" db="EMBL/GenBank/DDBJ databases">
        <title>Contemporary evolution of a Lepidopteran species, Heliothis virescens, in response to modern agricultural practices.</title>
        <authorList>
            <person name="Fritz M.L."/>
            <person name="Deyonke A.M."/>
            <person name="Papanicolaou A."/>
            <person name="Micinski S."/>
            <person name="Westbrook J."/>
            <person name="Gould F."/>
        </authorList>
    </citation>
    <scope>NUCLEOTIDE SEQUENCE [LARGE SCALE GENOMIC DNA]</scope>
    <source>
        <strain evidence="13">HvINT-</strain>
        <tissue evidence="13">Whole body</tissue>
    </source>
</reference>
<feature type="domain" description="Ionotropic receptor 75a N-terminal" evidence="12">
    <location>
        <begin position="91"/>
        <end position="212"/>
    </location>
</feature>
<evidence type="ECO:0000313" key="13">
    <source>
        <dbReference type="EMBL" id="PCG70532.1"/>
    </source>
</evidence>
<feature type="region of interest" description="Disordered" evidence="9">
    <location>
        <begin position="1"/>
        <end position="24"/>
    </location>
</feature>
<dbReference type="AlphaFoldDB" id="A0A2A4JGL6"/>
<protein>
    <submittedName>
        <fullName evidence="13">Uncharacterized protein</fullName>
    </submittedName>
</protein>
<dbReference type="InterPro" id="IPR057074">
    <property type="entry name" value="IR75A_N"/>
</dbReference>
<dbReference type="Pfam" id="PF24576">
    <property type="entry name" value="IR75A_N"/>
    <property type="match status" value="1"/>
</dbReference>
<evidence type="ECO:0000259" key="12">
    <source>
        <dbReference type="Pfam" id="PF24576"/>
    </source>
</evidence>
<comment type="caution">
    <text evidence="13">The sequence shown here is derived from an EMBL/GenBank/DDBJ whole genome shotgun (WGS) entry which is preliminary data.</text>
</comment>
<keyword evidence="7" id="KW-0675">Receptor</keyword>
<feature type="transmembrane region" description="Helical" evidence="10">
    <location>
        <begin position="342"/>
        <end position="364"/>
    </location>
</feature>
<keyword evidence="3" id="KW-1003">Cell membrane</keyword>
<keyword evidence="5 10" id="KW-1133">Transmembrane helix</keyword>